<dbReference type="AlphaFoldDB" id="A0A9X9PXP4"/>
<dbReference type="Proteomes" id="UP000269945">
    <property type="component" value="Unassembled WGS sequence"/>
</dbReference>
<dbReference type="EMBL" id="CYRY02007439">
    <property type="protein sequence ID" value="VCW76484.1"/>
    <property type="molecule type" value="Genomic_DNA"/>
</dbReference>
<reference evidence="1 2" key="1">
    <citation type="submission" date="2018-10" db="EMBL/GenBank/DDBJ databases">
        <authorList>
            <person name="Ekblom R."/>
            <person name="Jareborg N."/>
        </authorList>
    </citation>
    <scope>NUCLEOTIDE SEQUENCE [LARGE SCALE GENOMIC DNA]</scope>
    <source>
        <tissue evidence="1">Muscle</tissue>
    </source>
</reference>
<accession>A0A9X9PXP4</accession>
<evidence type="ECO:0000313" key="2">
    <source>
        <dbReference type="Proteomes" id="UP000269945"/>
    </source>
</evidence>
<keyword evidence="2" id="KW-1185">Reference proteome</keyword>
<sequence length="92" mass="9786">DGTDISVNPKRRCAPFQSTSVLAAGNTGSFHHGAGDRLFRVSSTRRHLLFPVGLALNSTPRTVPNPAAQIGTLFLPSTLSCPVFLLLPICDN</sequence>
<organism evidence="1 2">
    <name type="scientific">Gulo gulo</name>
    <name type="common">Wolverine</name>
    <name type="synonym">Gluton</name>
    <dbReference type="NCBI Taxonomy" id="48420"/>
    <lineage>
        <taxon>Eukaryota</taxon>
        <taxon>Metazoa</taxon>
        <taxon>Chordata</taxon>
        <taxon>Craniata</taxon>
        <taxon>Vertebrata</taxon>
        <taxon>Euteleostomi</taxon>
        <taxon>Mammalia</taxon>
        <taxon>Eutheria</taxon>
        <taxon>Laurasiatheria</taxon>
        <taxon>Carnivora</taxon>
        <taxon>Caniformia</taxon>
        <taxon>Musteloidea</taxon>
        <taxon>Mustelidae</taxon>
        <taxon>Guloninae</taxon>
        <taxon>Gulo</taxon>
    </lineage>
</organism>
<feature type="non-terminal residue" evidence="1">
    <location>
        <position position="1"/>
    </location>
</feature>
<protein>
    <submittedName>
        <fullName evidence="1">Uncharacterized protein</fullName>
    </submittedName>
</protein>
<gene>
    <name evidence="1" type="ORF">BN2614_LOCUS1</name>
</gene>
<proteinExistence type="predicted"/>
<evidence type="ECO:0000313" key="1">
    <source>
        <dbReference type="EMBL" id="VCW76484.1"/>
    </source>
</evidence>
<comment type="caution">
    <text evidence="1">The sequence shown here is derived from an EMBL/GenBank/DDBJ whole genome shotgun (WGS) entry which is preliminary data.</text>
</comment>
<name>A0A9X9PXP4_GULGU</name>